<gene>
    <name evidence="3" type="ORF">SD77_1904</name>
</gene>
<dbReference type="RefSeq" id="WP_156141516.1">
    <property type="nucleotide sequence ID" value="NZ_BSSZ01000006.1"/>
</dbReference>
<reference evidence="3 4" key="1">
    <citation type="submission" date="2015-01" db="EMBL/GenBank/DDBJ databases">
        <title>Genome Assembly of Bacillus badius MTCC 1458.</title>
        <authorList>
            <person name="Verma A."/>
            <person name="Khatri I."/>
            <person name="Mual P."/>
            <person name="Subramanian S."/>
            <person name="Krishnamurthi S."/>
        </authorList>
    </citation>
    <scope>NUCLEOTIDE SEQUENCE [LARGE SCALE GENOMIC DNA]</scope>
    <source>
        <strain evidence="3 4">MTCC 1458</strain>
    </source>
</reference>
<keyword evidence="2" id="KW-0472">Membrane</keyword>
<keyword evidence="4" id="KW-1185">Reference proteome</keyword>
<organism evidence="3 4">
    <name type="scientific">Bacillus badius</name>
    <dbReference type="NCBI Taxonomy" id="1455"/>
    <lineage>
        <taxon>Bacteria</taxon>
        <taxon>Bacillati</taxon>
        <taxon>Bacillota</taxon>
        <taxon>Bacilli</taxon>
        <taxon>Bacillales</taxon>
        <taxon>Bacillaceae</taxon>
        <taxon>Pseudobacillus</taxon>
    </lineage>
</organism>
<sequence>MNLATLIGLVVLLLAIALILVYFLRQAFDSSDTSRIDEMPEDDPYLNDRDQAHDRHL</sequence>
<comment type="caution">
    <text evidence="3">The sequence shown here is derived from an EMBL/GenBank/DDBJ whole genome shotgun (WGS) entry which is preliminary data.</text>
</comment>
<keyword evidence="2" id="KW-1133">Transmembrane helix</keyword>
<feature type="compositionally biased region" description="Basic and acidic residues" evidence="1">
    <location>
        <begin position="46"/>
        <end position="57"/>
    </location>
</feature>
<dbReference type="EMBL" id="JXLP01000019">
    <property type="protein sequence ID" value="KIL76944.1"/>
    <property type="molecule type" value="Genomic_DNA"/>
</dbReference>
<evidence type="ECO:0000256" key="2">
    <source>
        <dbReference type="SAM" id="Phobius"/>
    </source>
</evidence>
<evidence type="ECO:0008006" key="5">
    <source>
        <dbReference type="Google" id="ProtNLM"/>
    </source>
</evidence>
<feature type="region of interest" description="Disordered" evidence="1">
    <location>
        <begin position="34"/>
        <end position="57"/>
    </location>
</feature>
<accession>A0ABR5AQN3</accession>
<name>A0ABR5AQN3_BACBA</name>
<dbReference type="Proteomes" id="UP000031982">
    <property type="component" value="Unassembled WGS sequence"/>
</dbReference>
<evidence type="ECO:0000313" key="4">
    <source>
        <dbReference type="Proteomes" id="UP000031982"/>
    </source>
</evidence>
<protein>
    <recommendedName>
        <fullName evidence="5">YtzI protein</fullName>
    </recommendedName>
</protein>
<feature type="transmembrane region" description="Helical" evidence="2">
    <location>
        <begin position="6"/>
        <end position="24"/>
    </location>
</feature>
<evidence type="ECO:0000313" key="3">
    <source>
        <dbReference type="EMBL" id="KIL76944.1"/>
    </source>
</evidence>
<dbReference type="GeneID" id="92779069"/>
<keyword evidence="2" id="KW-0812">Transmembrane</keyword>
<proteinExistence type="predicted"/>
<evidence type="ECO:0000256" key="1">
    <source>
        <dbReference type="SAM" id="MobiDB-lite"/>
    </source>
</evidence>